<feature type="transmembrane region" description="Helical" evidence="2">
    <location>
        <begin position="125"/>
        <end position="143"/>
    </location>
</feature>
<dbReference type="PANTHER" id="PTHR43318:SF1">
    <property type="entry name" value="POLYSACCHARIDE BIOSYNTHESIS PROTEIN EPSC-RELATED"/>
    <property type="match status" value="1"/>
</dbReference>
<reference evidence="4 5" key="1">
    <citation type="journal article" date="2003" name="Nature">
        <title>The genome of a motile marine Synechococcus.</title>
        <authorList>
            <person name="Palenik B."/>
            <person name="Brahamsha B."/>
            <person name="Larimer F."/>
            <person name="Land M."/>
            <person name="Hauser L."/>
            <person name="Chain P."/>
            <person name="Lamerdin J."/>
            <person name="Regala W."/>
            <person name="Allen E.A."/>
            <person name="McCarren J."/>
            <person name="Paulsen I."/>
            <person name="Dufresne A."/>
            <person name="Partensky F."/>
            <person name="Webb E."/>
            <person name="Waterbury J."/>
        </authorList>
    </citation>
    <scope>NUCLEOTIDE SEQUENCE [LARGE SCALE GENOMIC DNA]</scope>
    <source>
        <strain evidence="4 5">WH8102</strain>
    </source>
</reference>
<sequence>MKPELSLFYSLEVAERAVRFPPKARRLLLIGIDALLLPLAVWLSFWLRLAHPFHPNFQSAGLWLLPAVLLVGLPLYAFTGQYKGLTRYVGSRVVYRLAGRNGLFVLLLAATGLMLRLPMPPRSSWILLWLLLTGFTGVVRFALRDLLLSLRSVSQRQMMRVAIYGAGEAGAQLAAALRLAGNHQIITFLDDAPSLWRRTINDIPIRPPQVLSEIQDQVDQVLLAIPSLPRSERRRIVAELQRQAIPVLQIPSVDDLTSGRARIDALRPVAIEDLLGRDPVPPVPELLGPGLRDVVVCVTGAGGSIGSELCRQILQLSPRVLILLESSEPSLYAVETELRQQLPASVELFPVLGSAADPALVQRTFAGHGVQTVFHAAAYKHVPLVEANPLAGLANNMGSTRVVCQAAVASGVTELVLNSTDKAVRPTNVMGASKRLAELVVQASALELSQIPQSAGQPRTRFAMVRFGNVLGSSGSVVPLFRKQIAAGGPITLTHPEIIRYFMTIPEAAQLVLQAATLAEGGDVFLLDMGEPVRIKDLAEQMVRLSGLSLRNAHNPNGDIEIVCTGLRPGEKLYEELLIEAESQTTDHPLIFRATERSIHPRDLWPRLDQLEEALKIQNKEKSLEILSELVPEWKKAQ</sequence>
<evidence type="ECO:0000256" key="1">
    <source>
        <dbReference type="ARBA" id="ARBA00007430"/>
    </source>
</evidence>
<organism evidence="4 5">
    <name type="scientific">Parasynechococcus marenigrum (strain WH8102)</name>
    <dbReference type="NCBI Taxonomy" id="84588"/>
    <lineage>
        <taxon>Bacteria</taxon>
        <taxon>Bacillati</taxon>
        <taxon>Cyanobacteriota</taxon>
        <taxon>Cyanophyceae</taxon>
        <taxon>Synechococcales</taxon>
        <taxon>Prochlorococcaceae</taxon>
        <taxon>Parasynechococcus</taxon>
        <taxon>Parasynechococcus marenigrum</taxon>
    </lineage>
</organism>
<dbReference type="STRING" id="84588.SYNW0461"/>
<dbReference type="HOGENOM" id="CLU_013560_6_0_3"/>
<evidence type="ECO:0000313" key="4">
    <source>
        <dbReference type="EMBL" id="CAE06976.1"/>
    </source>
</evidence>
<keyword evidence="5" id="KW-1185">Reference proteome</keyword>
<dbReference type="InterPro" id="IPR003869">
    <property type="entry name" value="Polysac_CapD-like"/>
</dbReference>
<dbReference type="Gene3D" id="3.40.50.720">
    <property type="entry name" value="NAD(P)-binding Rossmann-like Domain"/>
    <property type="match status" value="2"/>
</dbReference>
<feature type="transmembrane region" description="Helical" evidence="2">
    <location>
        <begin position="60"/>
        <end position="80"/>
    </location>
</feature>
<dbReference type="eggNOG" id="COG1086">
    <property type="taxonomic scope" value="Bacteria"/>
</dbReference>
<keyword evidence="2" id="KW-0812">Transmembrane</keyword>
<dbReference type="InterPro" id="IPR051203">
    <property type="entry name" value="Polysaccharide_Synthase-Rel"/>
</dbReference>
<dbReference type="AlphaFoldDB" id="Q7U8Z8"/>
<feature type="transmembrane region" description="Helical" evidence="2">
    <location>
        <begin position="101"/>
        <end position="119"/>
    </location>
</feature>
<dbReference type="SUPFAM" id="SSF51735">
    <property type="entry name" value="NAD(P)-binding Rossmann-fold domains"/>
    <property type="match status" value="2"/>
</dbReference>
<gene>
    <name evidence="4" type="ordered locus">SYNW0461</name>
</gene>
<evidence type="ECO:0000313" key="5">
    <source>
        <dbReference type="Proteomes" id="UP000001422"/>
    </source>
</evidence>
<evidence type="ECO:0000256" key="2">
    <source>
        <dbReference type="SAM" id="Phobius"/>
    </source>
</evidence>
<dbReference type="Proteomes" id="UP000001422">
    <property type="component" value="Chromosome"/>
</dbReference>
<protein>
    <submittedName>
        <fullName evidence="4">Nucleotide sugar epimerase/dehydratase</fullName>
    </submittedName>
</protein>
<dbReference type="EMBL" id="BX569690">
    <property type="protein sequence ID" value="CAE06976.1"/>
    <property type="molecule type" value="Genomic_DNA"/>
</dbReference>
<keyword evidence="2" id="KW-0472">Membrane</keyword>
<dbReference type="Pfam" id="PF02719">
    <property type="entry name" value="Polysacc_synt_2"/>
    <property type="match status" value="1"/>
</dbReference>
<proteinExistence type="inferred from homology"/>
<name>Q7U8Z8_PARMW</name>
<accession>Q7U8Z8</accession>
<dbReference type="KEGG" id="syw:SYNW0461"/>
<feature type="domain" description="Polysaccharide biosynthesis protein CapD-like" evidence="3">
    <location>
        <begin position="296"/>
        <end position="594"/>
    </location>
</feature>
<feature type="transmembrane region" description="Helical" evidence="2">
    <location>
        <begin position="27"/>
        <end position="48"/>
    </location>
</feature>
<dbReference type="InterPro" id="IPR036291">
    <property type="entry name" value="NAD(P)-bd_dom_sf"/>
</dbReference>
<dbReference type="CDD" id="cd05237">
    <property type="entry name" value="UDP_invert_4-6DH_SDR_e"/>
    <property type="match status" value="1"/>
</dbReference>
<dbReference type="PANTHER" id="PTHR43318">
    <property type="entry name" value="UDP-N-ACETYLGLUCOSAMINE 4,6-DEHYDRATASE"/>
    <property type="match status" value="1"/>
</dbReference>
<comment type="similarity">
    <text evidence="1">Belongs to the polysaccharide synthase family.</text>
</comment>
<evidence type="ECO:0000259" key="3">
    <source>
        <dbReference type="Pfam" id="PF02719"/>
    </source>
</evidence>
<keyword evidence="2" id="KW-1133">Transmembrane helix</keyword>